<name>A0A410G4E6_9FLAO</name>
<dbReference type="Pfam" id="PF22322">
    <property type="entry name" value="DUF6973"/>
    <property type="match status" value="1"/>
</dbReference>
<organism evidence="2 3">
    <name type="scientific">Aequorivita ciconiae</name>
    <dbReference type="NCBI Taxonomy" id="2494375"/>
    <lineage>
        <taxon>Bacteria</taxon>
        <taxon>Pseudomonadati</taxon>
        <taxon>Bacteroidota</taxon>
        <taxon>Flavobacteriia</taxon>
        <taxon>Flavobacteriales</taxon>
        <taxon>Flavobacteriaceae</taxon>
        <taxon>Aequorivita</taxon>
    </lineage>
</organism>
<dbReference type="EMBL" id="CP034951">
    <property type="protein sequence ID" value="QAA82111.1"/>
    <property type="molecule type" value="Genomic_DNA"/>
</dbReference>
<sequence length="162" mass="19176">MKILSRIWDLEFSKIWRLVWIGIKHPFLVMPTNKATIQTMQICDRIYGDEHHGDGKANAFRHALWNILIAQRVLKIVKTEEKAISWTEEITSLHEVLMPNPPLEKEMDLHNNEMGRKYFPELEEASKEEIIHFLMKEIKNAVQIKKEGDTENFKDVMVYMDK</sequence>
<gene>
    <name evidence="2" type="ORF">EI546_10430</name>
</gene>
<feature type="domain" description="DUF6973" evidence="1">
    <location>
        <begin position="20"/>
        <end position="141"/>
    </location>
</feature>
<evidence type="ECO:0000259" key="1">
    <source>
        <dbReference type="Pfam" id="PF22322"/>
    </source>
</evidence>
<accession>A0A410G4E6</accession>
<keyword evidence="3" id="KW-1185">Reference proteome</keyword>
<dbReference type="Proteomes" id="UP000285517">
    <property type="component" value="Chromosome"/>
</dbReference>
<proteinExistence type="predicted"/>
<dbReference type="InterPro" id="IPR054246">
    <property type="entry name" value="DUF6973"/>
</dbReference>
<dbReference type="RefSeq" id="WP_128250485.1">
    <property type="nucleotide sequence ID" value="NZ_CP034951.1"/>
</dbReference>
<evidence type="ECO:0000313" key="3">
    <source>
        <dbReference type="Proteomes" id="UP000285517"/>
    </source>
</evidence>
<protein>
    <recommendedName>
        <fullName evidence="1">DUF6973 domain-containing protein</fullName>
    </recommendedName>
</protein>
<dbReference type="AlphaFoldDB" id="A0A410G4E6"/>
<dbReference type="KEGG" id="aev:EI546_10430"/>
<dbReference type="OrthoDB" id="1496068at2"/>
<reference evidence="2 3" key="1">
    <citation type="submission" date="2019-01" db="EMBL/GenBank/DDBJ databases">
        <title>Complete genome sequencing of Aequorivita sp. H23M31.</title>
        <authorList>
            <person name="Bae J.-W."/>
        </authorList>
    </citation>
    <scope>NUCLEOTIDE SEQUENCE [LARGE SCALE GENOMIC DNA]</scope>
    <source>
        <strain evidence="2 3">H23M31</strain>
    </source>
</reference>
<evidence type="ECO:0000313" key="2">
    <source>
        <dbReference type="EMBL" id="QAA82111.1"/>
    </source>
</evidence>